<dbReference type="FunFam" id="3.30.565.10:FF:000016">
    <property type="entry name" value="Chemotaxis protein CheA, putative"/>
    <property type="match status" value="1"/>
</dbReference>
<accession>A0A369KT20</accession>
<organism evidence="11 12">
    <name type="scientific">Spirobacillus cienkowskii</name>
    <dbReference type="NCBI Taxonomy" id="495820"/>
    <lineage>
        <taxon>Bacteria</taxon>
        <taxon>Pseudomonadati</taxon>
        <taxon>Bdellovibrionota</taxon>
        <taxon>Oligoflexia</taxon>
        <taxon>Silvanigrellales</taxon>
        <taxon>Spirobacillus</taxon>
    </lineage>
</organism>
<dbReference type="InterPro" id="IPR005467">
    <property type="entry name" value="His_kinase_dom"/>
</dbReference>
<dbReference type="Gene3D" id="2.40.50.180">
    <property type="entry name" value="CheA-289, Domain 4"/>
    <property type="match status" value="1"/>
</dbReference>
<keyword evidence="3 6" id="KW-0597">Phosphoprotein</keyword>
<dbReference type="InterPro" id="IPR037006">
    <property type="entry name" value="CheA-like_homodim_sf"/>
</dbReference>
<dbReference type="Gene3D" id="1.10.287.560">
    <property type="entry name" value="Histidine kinase CheA-like, homodimeric domain"/>
    <property type="match status" value="1"/>
</dbReference>
<dbReference type="GO" id="GO:0005737">
    <property type="term" value="C:cytoplasm"/>
    <property type="evidence" value="ECO:0007669"/>
    <property type="project" value="InterPro"/>
</dbReference>
<evidence type="ECO:0000256" key="7">
    <source>
        <dbReference type="SAM" id="MobiDB-lite"/>
    </source>
</evidence>
<dbReference type="Pfam" id="PF02895">
    <property type="entry name" value="H-kinase_dim"/>
    <property type="match status" value="1"/>
</dbReference>
<feature type="compositionally biased region" description="Basic and acidic residues" evidence="7">
    <location>
        <begin position="852"/>
        <end position="862"/>
    </location>
</feature>
<evidence type="ECO:0000259" key="9">
    <source>
        <dbReference type="PROSITE" id="PS50851"/>
    </source>
</evidence>
<evidence type="ECO:0000259" key="10">
    <source>
        <dbReference type="PROSITE" id="PS50894"/>
    </source>
</evidence>
<dbReference type="Pfam" id="PF02518">
    <property type="entry name" value="HATPase_c"/>
    <property type="match status" value="1"/>
</dbReference>
<dbReference type="SMART" id="SM01231">
    <property type="entry name" value="H-kinase_dim"/>
    <property type="match status" value="1"/>
</dbReference>
<dbReference type="EMBL" id="QOVW01000073">
    <property type="protein sequence ID" value="RDB35855.1"/>
    <property type="molecule type" value="Genomic_DNA"/>
</dbReference>
<dbReference type="SMART" id="SM00073">
    <property type="entry name" value="HPT"/>
    <property type="match status" value="2"/>
</dbReference>
<dbReference type="SMART" id="SM00387">
    <property type="entry name" value="HATPase_c"/>
    <property type="match status" value="1"/>
</dbReference>
<comment type="catalytic activity">
    <reaction evidence="1">
        <text>ATP + protein L-histidine = ADP + protein N-phospho-L-histidine.</text>
        <dbReference type="EC" id="2.7.13.3"/>
    </reaction>
</comment>
<evidence type="ECO:0000256" key="1">
    <source>
        <dbReference type="ARBA" id="ARBA00000085"/>
    </source>
</evidence>
<evidence type="ECO:0000256" key="2">
    <source>
        <dbReference type="ARBA" id="ARBA00012438"/>
    </source>
</evidence>
<dbReference type="CDD" id="cd16916">
    <property type="entry name" value="HATPase_CheA-like"/>
    <property type="match status" value="1"/>
</dbReference>
<dbReference type="PROSITE" id="PS50894">
    <property type="entry name" value="HPT"/>
    <property type="match status" value="2"/>
</dbReference>
<protein>
    <recommendedName>
        <fullName evidence="2">histidine kinase</fullName>
        <ecNumber evidence="2">2.7.13.3</ecNumber>
    </recommendedName>
</protein>
<evidence type="ECO:0000259" key="8">
    <source>
        <dbReference type="PROSITE" id="PS50109"/>
    </source>
</evidence>
<sequence>MFLNKRFRLILEQEQSDSGLAQELKNEATELYERLAGLCQGFQEHLIANEEIPLEESQELFRTLHTLKGLSQMANLTEMVAMAHAVEDYIEFVRSEKVKLVKEVIELISDAQNVFEQVYKAYPNPIDPDVLMEAERLVREFHEKSDKVKKGEVPGASPAAPESPATGGSVAGDSGAIESISEEENALFAKFTPRVENLFALVFKDATYKNLEELKAGKHVDNIARVGDVILTRASAQGSLIVFAAELDAKTLNGVVEAEVIALDKKDPECVKKLGAPWDSLSYTASAQAASSTPSPAAEAPPAAAAPPPAAAGHGEEEEAEEDFDTKNLAGGDGFEKPDLDPEMLQDFLSNADDLIENLSQAMLELEGNPESKEAVESIFRNAHTIKGTSGMFGFRAIEKLTHKMENLFDRIRKGTLSVTPALMDGLFFGLDRIRRMFEAIKKNQSSEQPINDALAKLSAAVSGKAVAKPAGAPAAAPAASAPPAAAAPAAPPPAAKPAADKPAADKKKTDEKKTDEAGGTIRVDLKRLDSLVNLVGELVIDRTRFARIEEELRGNGNSELGHSMSESVLLFGRHMNEVQSIIMKIRMVPVGNAFYKFTRVVRDLCRQIGKEIDLHIIGGETELDKTLVEEIGDPLVHLIRNSVDHGVELPDDREKLGKTRKGNIHLKASQDGNMIVITIQDDGKGLQVDKIKAKAIERGLVKDNEHMTNKEIFSLIFESGFSTAEKVTNISGRGVGMDVVKKSIVKLKGIIELDSELGKGTTTTIKLPLTLAIIPSLMVETLGESYAIPLVNVIESIRIRPEDVQKMGSADFVKLRDRVLPLLKLADVFDLHTMKDLLWYSVNDIQRIKHHEEPNVQEKQEQTSAPESKPETNVAVPPKESALMNNSDGKHQTASNFSFRMRHTKPRIIFVVVGVGEKRVGVIVDQLQGQQEIVIKSLGRLMGKRRGVAGGCVLGNGRVALVLDVGEIIDDFSQAKMGYPNRAIAN</sequence>
<feature type="domain" description="Histidine kinase" evidence="8">
    <location>
        <begin position="530"/>
        <end position="772"/>
    </location>
</feature>
<feature type="domain" description="HPt" evidence="10">
    <location>
        <begin position="20"/>
        <end position="122"/>
    </location>
</feature>
<feature type="compositionally biased region" description="Polar residues" evidence="7">
    <location>
        <begin position="884"/>
        <end position="897"/>
    </location>
</feature>
<reference evidence="11" key="1">
    <citation type="submission" date="2018-04" db="EMBL/GenBank/DDBJ databases">
        <title>Draft genome sequence of the Candidatus Spirobacillus cienkowskii, a pathogen of freshwater Daphnia species, reconstructed from hemolymph metagenomic reads.</title>
        <authorList>
            <person name="Bresciani L."/>
            <person name="Lemos L.N."/>
            <person name="Wale N."/>
            <person name="Lin J.Y."/>
            <person name="Fernandes G.R."/>
            <person name="Duffy M.A."/>
            <person name="Rodrigues J.M."/>
        </authorList>
    </citation>
    <scope>NUCLEOTIDE SEQUENCE [LARGE SCALE GENOMIC DNA]</scope>
    <source>
        <strain evidence="11">Binning01</strain>
    </source>
</reference>
<dbReference type="InterPro" id="IPR003594">
    <property type="entry name" value="HATPase_dom"/>
</dbReference>
<feature type="compositionally biased region" description="Low complexity" evidence="7">
    <location>
        <begin position="287"/>
        <end position="303"/>
    </location>
</feature>
<dbReference type="InterPro" id="IPR051315">
    <property type="entry name" value="Bact_Chemotaxis_CheA"/>
</dbReference>
<dbReference type="InterPro" id="IPR036061">
    <property type="entry name" value="CheW-like_dom_sf"/>
</dbReference>
<dbReference type="Proteomes" id="UP000253934">
    <property type="component" value="Unassembled WGS sequence"/>
</dbReference>
<feature type="region of interest" description="Disordered" evidence="7">
    <location>
        <begin position="145"/>
        <end position="174"/>
    </location>
</feature>
<dbReference type="PANTHER" id="PTHR43395:SF1">
    <property type="entry name" value="CHEMOTAXIS PROTEIN CHEA"/>
    <property type="match status" value="1"/>
</dbReference>
<dbReference type="Gene3D" id="1.20.120.160">
    <property type="entry name" value="HPT domain"/>
    <property type="match status" value="2"/>
</dbReference>
<dbReference type="Pfam" id="PF01627">
    <property type="entry name" value="Hpt"/>
    <property type="match status" value="2"/>
</dbReference>
<dbReference type="SUPFAM" id="SSF47226">
    <property type="entry name" value="Histidine-containing phosphotransfer domain, HPT domain"/>
    <property type="match status" value="2"/>
</dbReference>
<keyword evidence="5" id="KW-0418">Kinase</keyword>
<dbReference type="PRINTS" id="PR00344">
    <property type="entry name" value="BCTRLSENSOR"/>
</dbReference>
<dbReference type="SMART" id="SM00260">
    <property type="entry name" value="CheW"/>
    <property type="match status" value="1"/>
</dbReference>
<dbReference type="Gene3D" id="2.30.30.40">
    <property type="entry name" value="SH3 Domains"/>
    <property type="match status" value="1"/>
</dbReference>
<feature type="domain" description="CheW-like" evidence="9">
    <location>
        <begin position="774"/>
        <end position="975"/>
    </location>
</feature>
<dbReference type="PROSITE" id="PS50109">
    <property type="entry name" value="HIS_KIN"/>
    <property type="match status" value="1"/>
</dbReference>
<dbReference type="GO" id="GO:0006935">
    <property type="term" value="P:chemotaxis"/>
    <property type="evidence" value="ECO:0007669"/>
    <property type="project" value="InterPro"/>
</dbReference>
<dbReference type="SUPFAM" id="SSF50341">
    <property type="entry name" value="CheW-like"/>
    <property type="match status" value="2"/>
</dbReference>
<dbReference type="InterPro" id="IPR036641">
    <property type="entry name" value="HPT_dom_sf"/>
</dbReference>
<feature type="modified residue" description="Phosphohistidine" evidence="6">
    <location>
        <position position="384"/>
    </location>
</feature>
<evidence type="ECO:0000256" key="3">
    <source>
        <dbReference type="ARBA" id="ARBA00022553"/>
    </source>
</evidence>
<dbReference type="InterPro" id="IPR004358">
    <property type="entry name" value="Sig_transdc_His_kin-like_C"/>
</dbReference>
<dbReference type="InterPro" id="IPR036097">
    <property type="entry name" value="HisK_dim/P_sf"/>
</dbReference>
<feature type="modified residue" description="Phosphohistidine" evidence="6">
    <location>
        <position position="65"/>
    </location>
</feature>
<evidence type="ECO:0000313" key="11">
    <source>
        <dbReference type="EMBL" id="RDB35855.1"/>
    </source>
</evidence>
<feature type="compositionally biased region" description="Low complexity" evidence="7">
    <location>
        <begin position="475"/>
        <end position="489"/>
    </location>
</feature>
<evidence type="ECO:0000256" key="4">
    <source>
        <dbReference type="ARBA" id="ARBA00022679"/>
    </source>
</evidence>
<comment type="caution">
    <text evidence="11">The sequence shown here is derived from an EMBL/GenBank/DDBJ whole genome shotgun (WGS) entry which is preliminary data.</text>
</comment>
<evidence type="ECO:0000256" key="5">
    <source>
        <dbReference type="ARBA" id="ARBA00022777"/>
    </source>
</evidence>
<dbReference type="PROSITE" id="PS50851">
    <property type="entry name" value="CHEW"/>
    <property type="match status" value="1"/>
</dbReference>
<dbReference type="AlphaFoldDB" id="A0A369KT20"/>
<dbReference type="InterPro" id="IPR004105">
    <property type="entry name" value="CheA-like_dim"/>
</dbReference>
<feature type="compositionally biased region" description="Basic and acidic residues" evidence="7">
    <location>
        <begin position="499"/>
        <end position="517"/>
    </location>
</feature>
<dbReference type="SUPFAM" id="SSF55874">
    <property type="entry name" value="ATPase domain of HSP90 chaperone/DNA topoisomerase II/histidine kinase"/>
    <property type="match status" value="1"/>
</dbReference>
<feature type="region of interest" description="Disordered" evidence="7">
    <location>
        <begin position="287"/>
        <end position="341"/>
    </location>
</feature>
<dbReference type="InterPro" id="IPR036890">
    <property type="entry name" value="HATPase_C_sf"/>
</dbReference>
<gene>
    <name evidence="11" type="ORF">DCC88_08105</name>
</gene>
<dbReference type="Pfam" id="PF01584">
    <property type="entry name" value="CheW"/>
    <property type="match status" value="2"/>
</dbReference>
<dbReference type="CDD" id="cd00088">
    <property type="entry name" value="HPT"/>
    <property type="match status" value="2"/>
</dbReference>
<feature type="compositionally biased region" description="Low complexity" evidence="7">
    <location>
        <begin position="153"/>
        <end position="168"/>
    </location>
</feature>
<dbReference type="EC" id="2.7.13.3" evidence="2"/>
<dbReference type="SUPFAM" id="SSF47384">
    <property type="entry name" value="Homodimeric domain of signal transducing histidine kinase"/>
    <property type="match status" value="1"/>
</dbReference>
<dbReference type="PANTHER" id="PTHR43395">
    <property type="entry name" value="SENSOR HISTIDINE KINASE CHEA"/>
    <property type="match status" value="1"/>
</dbReference>
<keyword evidence="4" id="KW-0808">Transferase</keyword>
<dbReference type="InterPro" id="IPR002545">
    <property type="entry name" value="CheW-lke_dom"/>
</dbReference>
<feature type="region of interest" description="Disordered" evidence="7">
    <location>
        <begin position="852"/>
        <end position="897"/>
    </location>
</feature>
<dbReference type="GO" id="GO:0000155">
    <property type="term" value="F:phosphorelay sensor kinase activity"/>
    <property type="evidence" value="ECO:0007669"/>
    <property type="project" value="InterPro"/>
</dbReference>
<feature type="domain" description="HPt" evidence="10">
    <location>
        <begin position="337"/>
        <end position="441"/>
    </location>
</feature>
<evidence type="ECO:0000313" key="12">
    <source>
        <dbReference type="Proteomes" id="UP000253934"/>
    </source>
</evidence>
<feature type="region of interest" description="Disordered" evidence="7">
    <location>
        <begin position="475"/>
        <end position="517"/>
    </location>
</feature>
<proteinExistence type="predicted"/>
<name>A0A369KT20_9BACT</name>
<dbReference type="InterPro" id="IPR008207">
    <property type="entry name" value="Sig_transdc_His_kin_Hpt_dom"/>
</dbReference>
<evidence type="ECO:0000256" key="6">
    <source>
        <dbReference type="PROSITE-ProRule" id="PRU00110"/>
    </source>
</evidence>
<keyword evidence="12" id="KW-1185">Reference proteome</keyword>
<dbReference type="Gene3D" id="3.30.565.10">
    <property type="entry name" value="Histidine kinase-like ATPase, C-terminal domain"/>
    <property type="match status" value="1"/>
</dbReference>